<evidence type="ECO:0000313" key="4">
    <source>
        <dbReference type="Proteomes" id="UP000248598"/>
    </source>
</evidence>
<dbReference type="Proteomes" id="UP000248598">
    <property type="component" value="Chromosome 1"/>
</dbReference>
<evidence type="ECO:0008006" key="5">
    <source>
        <dbReference type="Google" id="ProtNLM"/>
    </source>
</evidence>
<dbReference type="PANTHER" id="PTHR45641">
    <property type="entry name" value="TETRATRICOPEPTIDE REPEAT PROTEIN (AFU_ORTHOLOGUE AFUA_6G03870)"/>
    <property type="match status" value="1"/>
</dbReference>
<dbReference type="Gene3D" id="1.25.40.10">
    <property type="entry name" value="Tetratricopeptide repeat domain"/>
    <property type="match status" value="2"/>
</dbReference>
<dbReference type="PANTHER" id="PTHR45641:SF19">
    <property type="entry name" value="NEPHROCYSTIN-3"/>
    <property type="match status" value="1"/>
</dbReference>
<keyword evidence="1" id="KW-0677">Repeat</keyword>
<accession>A0AAX2J3S1</accession>
<dbReference type="SUPFAM" id="SSF48452">
    <property type="entry name" value="TPR-like"/>
    <property type="match status" value="2"/>
</dbReference>
<dbReference type="SMART" id="SM00028">
    <property type="entry name" value="TPR"/>
    <property type="match status" value="4"/>
</dbReference>
<dbReference type="InterPro" id="IPR011990">
    <property type="entry name" value="TPR-like_helical_dom_sf"/>
</dbReference>
<protein>
    <recommendedName>
        <fullName evidence="5">Tetratricopeptide repeat protein</fullName>
    </recommendedName>
</protein>
<dbReference type="AlphaFoldDB" id="A0AAX2J3S1"/>
<proteinExistence type="predicted"/>
<dbReference type="GeneID" id="93262202"/>
<dbReference type="Pfam" id="PF13374">
    <property type="entry name" value="TPR_10"/>
    <property type="match status" value="1"/>
</dbReference>
<evidence type="ECO:0000256" key="1">
    <source>
        <dbReference type="ARBA" id="ARBA00022737"/>
    </source>
</evidence>
<dbReference type="InterPro" id="IPR019734">
    <property type="entry name" value="TPR_rpt"/>
</dbReference>
<evidence type="ECO:0000313" key="3">
    <source>
        <dbReference type="EMBL" id="SQH24707.1"/>
    </source>
</evidence>
<organism evidence="3 4">
    <name type="scientific">Kingella kingae</name>
    <dbReference type="NCBI Taxonomy" id="504"/>
    <lineage>
        <taxon>Bacteria</taxon>
        <taxon>Pseudomonadati</taxon>
        <taxon>Pseudomonadota</taxon>
        <taxon>Betaproteobacteria</taxon>
        <taxon>Neisseriales</taxon>
        <taxon>Neisseriaceae</taxon>
        <taxon>Kingella</taxon>
    </lineage>
</organism>
<evidence type="ECO:0000256" key="2">
    <source>
        <dbReference type="ARBA" id="ARBA00022803"/>
    </source>
</evidence>
<dbReference type="EMBL" id="LS483426">
    <property type="protein sequence ID" value="SQH24707.1"/>
    <property type="molecule type" value="Genomic_DNA"/>
</dbReference>
<dbReference type="RefSeq" id="WP_003785403.1">
    <property type="nucleotide sequence ID" value="NZ_CP091518.1"/>
</dbReference>
<gene>
    <name evidence="3" type="ORF">NCTC10529_00899</name>
</gene>
<keyword evidence="2" id="KW-0802">TPR repeat</keyword>
<sequence length="327" mass="37528">MLAKTLNKRLQQERELLHAYDLAAARKSIRYTHKHAIASFGENSVECAGCLLNLGIWHELSGEYAAAEPLLKQAEQIFRQHLPAPHPEIATAHFYQARVLYRQAKFDEAVQAFWQVLVQYQEAYFPQTDHVDIARTIQWQAYSQMQLKNQQEQGLSNQEKAAAMFERLLGMNHAETAMAYTYVAEWYMRGEHRLHGLSVLQHTLPTAQQHAGSLHPDTAYVATQLAICEDVSGLHDKAREHFALAKHIYEQSVGEQHPLYAEFLIGFAEHHAVHGYVEQALRYYHQALEIFTACMDEDFIGIPFVIKRIAMLMMRHLADEESSSENE</sequence>
<name>A0AAX2J3S1_KINKI</name>
<reference evidence="3 4" key="1">
    <citation type="submission" date="2018-06" db="EMBL/GenBank/DDBJ databases">
        <authorList>
            <consortium name="Pathogen Informatics"/>
            <person name="Doyle S."/>
        </authorList>
    </citation>
    <scope>NUCLEOTIDE SEQUENCE [LARGE SCALE GENOMIC DNA]</scope>
    <source>
        <strain evidence="3 4">NCTC10529</strain>
    </source>
</reference>